<reference evidence="2 3" key="1">
    <citation type="submission" date="2018-07" db="EMBL/GenBank/DDBJ databases">
        <title>Genomic Encyclopedia of Type Strains, Phase IV (KMG-IV): sequencing the most valuable type-strain genomes for metagenomic binning, comparative biology and taxonomic classification.</title>
        <authorList>
            <person name="Goeker M."/>
        </authorList>
    </citation>
    <scope>NUCLEOTIDE SEQUENCE [LARGE SCALE GENOMIC DNA]</scope>
    <source>
        <strain evidence="2 3">DSM 27016</strain>
    </source>
</reference>
<gene>
    <name evidence="2" type="ORF">DFR58_106111</name>
</gene>
<sequence>MAIKTANVLARVEPDIKEKAESIMAKLGIPASVVINMLYKQIIMTKSIPFSLSLPAAPTALDEMDAAAFDAIMQNGLNEAKADRSRPASEVLADLRRGL</sequence>
<dbReference type="EMBL" id="QPJT01000006">
    <property type="protein sequence ID" value="RCX17943.1"/>
    <property type="molecule type" value="Genomic_DNA"/>
</dbReference>
<accession>A0A369B8T8</accession>
<protein>
    <submittedName>
        <fullName evidence="2">Addiction module RelB/DinJ family antitoxin</fullName>
    </submittedName>
</protein>
<dbReference type="Proteomes" id="UP000253034">
    <property type="component" value="Unassembled WGS sequence"/>
</dbReference>
<feature type="region of interest" description="Disordered" evidence="1">
    <location>
        <begin position="80"/>
        <end position="99"/>
    </location>
</feature>
<dbReference type="InterPro" id="IPR013321">
    <property type="entry name" value="Arc_rbn_hlx_hlx"/>
</dbReference>
<organism evidence="2 3">
    <name type="scientific">Anaerobacterium chartisolvens</name>
    <dbReference type="NCBI Taxonomy" id="1297424"/>
    <lineage>
        <taxon>Bacteria</taxon>
        <taxon>Bacillati</taxon>
        <taxon>Bacillota</taxon>
        <taxon>Clostridia</taxon>
        <taxon>Eubacteriales</taxon>
        <taxon>Oscillospiraceae</taxon>
        <taxon>Anaerobacterium</taxon>
    </lineage>
</organism>
<dbReference type="InterPro" id="IPR007337">
    <property type="entry name" value="RelB/DinJ"/>
</dbReference>
<comment type="caution">
    <text evidence="2">The sequence shown here is derived from an EMBL/GenBank/DDBJ whole genome shotgun (WGS) entry which is preliminary data.</text>
</comment>
<dbReference type="AlphaFoldDB" id="A0A369B8T8"/>
<keyword evidence="3" id="KW-1185">Reference proteome</keyword>
<dbReference type="RefSeq" id="WP_114297089.1">
    <property type="nucleotide sequence ID" value="NZ_QPJT01000006.1"/>
</dbReference>
<dbReference type="OrthoDB" id="9804867at2"/>
<evidence type="ECO:0000256" key="1">
    <source>
        <dbReference type="SAM" id="MobiDB-lite"/>
    </source>
</evidence>
<evidence type="ECO:0000313" key="2">
    <source>
        <dbReference type="EMBL" id="RCX17943.1"/>
    </source>
</evidence>
<name>A0A369B8T8_9FIRM</name>
<dbReference type="Gene3D" id="1.10.1220.10">
    <property type="entry name" value="Met repressor-like"/>
    <property type="match status" value="1"/>
</dbReference>
<dbReference type="GO" id="GO:0006355">
    <property type="term" value="P:regulation of DNA-templated transcription"/>
    <property type="evidence" value="ECO:0007669"/>
    <property type="project" value="InterPro"/>
</dbReference>
<dbReference type="Pfam" id="PF04221">
    <property type="entry name" value="RelB"/>
    <property type="match status" value="1"/>
</dbReference>
<proteinExistence type="predicted"/>
<evidence type="ECO:0000313" key="3">
    <source>
        <dbReference type="Proteomes" id="UP000253034"/>
    </source>
</evidence>
<dbReference type="NCBIfam" id="TIGR02384">
    <property type="entry name" value="RelB_DinJ"/>
    <property type="match status" value="1"/>
</dbReference>